<evidence type="ECO:0000256" key="2">
    <source>
        <dbReference type="ARBA" id="ARBA00005752"/>
    </source>
</evidence>
<evidence type="ECO:0000313" key="12">
    <source>
        <dbReference type="EMBL" id="RVU15955.1"/>
    </source>
</evidence>
<gene>
    <name evidence="12" type="primary">asnB</name>
    <name evidence="12" type="ORF">EOE48_17980</name>
</gene>
<dbReference type="NCBIfam" id="TIGR01536">
    <property type="entry name" value="asn_synth_AEB"/>
    <property type="match status" value="1"/>
</dbReference>
<keyword evidence="6 8" id="KW-0315">Glutamine amidotransferase</keyword>
<keyword evidence="5 9" id="KW-0067">ATP-binding</keyword>
<dbReference type="GO" id="GO:0006529">
    <property type="term" value="P:asparagine biosynthetic process"/>
    <property type="evidence" value="ECO:0007669"/>
    <property type="project" value="UniProtKB-KW"/>
</dbReference>
<keyword evidence="8" id="KW-0028">Amino-acid biosynthesis</keyword>
<evidence type="ECO:0000256" key="5">
    <source>
        <dbReference type="ARBA" id="ARBA00022840"/>
    </source>
</evidence>
<dbReference type="Gene3D" id="3.40.50.620">
    <property type="entry name" value="HUPs"/>
    <property type="match status" value="1"/>
</dbReference>
<evidence type="ECO:0000256" key="6">
    <source>
        <dbReference type="ARBA" id="ARBA00022962"/>
    </source>
</evidence>
<keyword evidence="13" id="KW-1185">Reference proteome</keyword>
<feature type="site" description="Important for beta-aspartyl-AMP intermediate formation" evidence="10">
    <location>
        <position position="452"/>
    </location>
</feature>
<dbReference type="InterPro" id="IPR001962">
    <property type="entry name" value="Asn_synthase"/>
</dbReference>
<reference evidence="12 13" key="1">
    <citation type="submission" date="2019-01" db="EMBL/GenBank/DDBJ databases">
        <authorList>
            <person name="Chen W.-M."/>
        </authorList>
    </citation>
    <scope>NUCLEOTIDE SEQUENCE [LARGE SCALE GENOMIC DNA]</scope>
    <source>
        <strain evidence="12 13">TER-1</strain>
    </source>
</reference>
<dbReference type="Proteomes" id="UP000286997">
    <property type="component" value="Unassembled WGS sequence"/>
</dbReference>
<evidence type="ECO:0000256" key="10">
    <source>
        <dbReference type="PIRSR" id="PIRSR001589-3"/>
    </source>
</evidence>
<dbReference type="GO" id="GO:0005524">
    <property type="term" value="F:ATP binding"/>
    <property type="evidence" value="ECO:0007669"/>
    <property type="project" value="UniProtKB-KW"/>
</dbReference>
<feature type="binding site" evidence="9">
    <location>
        <position position="376"/>
    </location>
    <ligand>
        <name>ATP</name>
        <dbReference type="ChEBI" id="CHEBI:30616"/>
    </ligand>
</feature>
<comment type="pathway">
    <text evidence="1">Amino-acid biosynthesis; L-asparagine biosynthesis; L-asparagine from L-aspartate (L-Gln route): step 1/1.</text>
</comment>
<dbReference type="InterPro" id="IPR033738">
    <property type="entry name" value="AsnB_N"/>
</dbReference>
<comment type="similarity">
    <text evidence="2">Belongs to the asparagine synthetase family.</text>
</comment>
<dbReference type="CDD" id="cd00712">
    <property type="entry name" value="AsnB"/>
    <property type="match status" value="1"/>
</dbReference>
<evidence type="ECO:0000259" key="11">
    <source>
        <dbReference type="PROSITE" id="PS51278"/>
    </source>
</evidence>
<proteinExistence type="inferred from homology"/>
<protein>
    <recommendedName>
        <fullName evidence="3">asparagine synthase (glutamine-hydrolyzing)</fullName>
        <ecNumber evidence="3">6.3.5.4</ecNumber>
    </recommendedName>
</protein>
<dbReference type="EMBL" id="SACP01000018">
    <property type="protein sequence ID" value="RVU15955.1"/>
    <property type="molecule type" value="Genomic_DNA"/>
</dbReference>
<evidence type="ECO:0000256" key="9">
    <source>
        <dbReference type="PIRSR" id="PIRSR001589-2"/>
    </source>
</evidence>
<evidence type="ECO:0000256" key="4">
    <source>
        <dbReference type="ARBA" id="ARBA00022741"/>
    </source>
</evidence>
<keyword evidence="4 9" id="KW-0547">Nucleotide-binding</keyword>
<dbReference type="PIRSF" id="PIRSF001589">
    <property type="entry name" value="Asn_synthetase_glu-h"/>
    <property type="match status" value="1"/>
</dbReference>
<dbReference type="Gene3D" id="3.60.20.10">
    <property type="entry name" value="Glutamine Phosphoribosylpyrophosphate, subunit 1, domain 1"/>
    <property type="match status" value="1"/>
</dbReference>
<dbReference type="SUPFAM" id="SSF52402">
    <property type="entry name" value="Adenine nucleotide alpha hydrolases-like"/>
    <property type="match status" value="1"/>
</dbReference>
<dbReference type="SUPFAM" id="SSF56235">
    <property type="entry name" value="N-terminal nucleophile aminohydrolases (Ntn hydrolases)"/>
    <property type="match status" value="1"/>
</dbReference>
<feature type="domain" description="Glutamine amidotransferase type-2" evidence="11">
    <location>
        <begin position="81"/>
        <end position="297"/>
    </location>
</feature>
<dbReference type="OrthoDB" id="9763290at2"/>
<evidence type="ECO:0000256" key="1">
    <source>
        <dbReference type="ARBA" id="ARBA00005187"/>
    </source>
</evidence>
<keyword evidence="12" id="KW-0436">Ligase</keyword>
<dbReference type="InterPro" id="IPR006426">
    <property type="entry name" value="Asn_synth_AEB"/>
</dbReference>
<dbReference type="InterPro" id="IPR014729">
    <property type="entry name" value="Rossmann-like_a/b/a_fold"/>
</dbReference>
<dbReference type="CDD" id="cd01991">
    <property type="entry name" value="Asn_synthase_B_C"/>
    <property type="match status" value="1"/>
</dbReference>
<name>A0A437P152_9HYPH</name>
<keyword evidence="8" id="KW-0061">Asparagine biosynthesis</keyword>
<accession>A0A437P152</accession>
<evidence type="ECO:0000313" key="13">
    <source>
        <dbReference type="Proteomes" id="UP000286997"/>
    </source>
</evidence>
<feature type="binding site" evidence="9">
    <location>
        <position position="178"/>
    </location>
    <ligand>
        <name>L-glutamine</name>
        <dbReference type="ChEBI" id="CHEBI:58359"/>
    </ligand>
</feature>
<comment type="caution">
    <text evidence="12">The sequence shown here is derived from an EMBL/GenBank/DDBJ whole genome shotgun (WGS) entry which is preliminary data.</text>
</comment>
<dbReference type="InterPro" id="IPR029055">
    <property type="entry name" value="Ntn_hydrolases_N"/>
</dbReference>
<dbReference type="PANTHER" id="PTHR43284:SF1">
    <property type="entry name" value="ASPARAGINE SYNTHETASE"/>
    <property type="match status" value="1"/>
</dbReference>
<dbReference type="EC" id="6.3.5.4" evidence="3"/>
<dbReference type="InterPro" id="IPR017932">
    <property type="entry name" value="GATase_2_dom"/>
</dbReference>
<dbReference type="Pfam" id="PF13537">
    <property type="entry name" value="GATase_7"/>
    <property type="match status" value="1"/>
</dbReference>
<dbReference type="GO" id="GO:0005829">
    <property type="term" value="C:cytosol"/>
    <property type="evidence" value="ECO:0007669"/>
    <property type="project" value="TreeGrafter"/>
</dbReference>
<feature type="active site" description="For GATase activity" evidence="8">
    <location>
        <position position="81"/>
    </location>
</feature>
<comment type="catalytic activity">
    <reaction evidence="7">
        <text>L-aspartate + L-glutamine + ATP + H2O = L-asparagine + L-glutamate + AMP + diphosphate + H(+)</text>
        <dbReference type="Rhea" id="RHEA:12228"/>
        <dbReference type="ChEBI" id="CHEBI:15377"/>
        <dbReference type="ChEBI" id="CHEBI:15378"/>
        <dbReference type="ChEBI" id="CHEBI:29985"/>
        <dbReference type="ChEBI" id="CHEBI:29991"/>
        <dbReference type="ChEBI" id="CHEBI:30616"/>
        <dbReference type="ChEBI" id="CHEBI:33019"/>
        <dbReference type="ChEBI" id="CHEBI:58048"/>
        <dbReference type="ChEBI" id="CHEBI:58359"/>
        <dbReference type="ChEBI" id="CHEBI:456215"/>
        <dbReference type="EC" id="6.3.5.4"/>
    </reaction>
</comment>
<dbReference type="AlphaFoldDB" id="A0A437P152"/>
<dbReference type="PROSITE" id="PS51278">
    <property type="entry name" value="GATASE_TYPE_2"/>
    <property type="match status" value="1"/>
</dbReference>
<evidence type="ECO:0000256" key="3">
    <source>
        <dbReference type="ARBA" id="ARBA00012737"/>
    </source>
</evidence>
<evidence type="ECO:0000256" key="8">
    <source>
        <dbReference type="PIRSR" id="PIRSR001589-1"/>
    </source>
</evidence>
<evidence type="ECO:0000256" key="7">
    <source>
        <dbReference type="ARBA" id="ARBA00048741"/>
    </source>
</evidence>
<dbReference type="GO" id="GO:0004066">
    <property type="term" value="F:asparagine synthase (glutamine-hydrolyzing) activity"/>
    <property type="evidence" value="ECO:0007669"/>
    <property type="project" value="UniProtKB-EC"/>
</dbReference>
<sequence>MTSSPRPRGEERPRAIIVTGRFPGQSCRCGEGSAGRAKFPPRTPSGLPPQCELNAARPGRHCSAKGIGAGSGPRTGGRSVCGLVGYLGDISPDAGASLLGAMAGALAHRGPDDDGLVALAGAGLGHTRLAIVDLEGGRQPMATRDGGTWISFNGEVFNHVELRAAMRARGRRFATTSDTEVILQLYEEQGPDCVAALNGDFAFAIWDARRRRLVLARDRAGVRPLFYTRCRGPGAFSGALVFASEIKALLRAPDVTAEIDPVALDQLFTLWAPLPPRTAFRDIRELPPAHLMVIEDGRETLRPYWRLGFPDRDAPPPARRDDDRREETLALLDDATALRMRADVPVGAYLSGGLDSSLVAALAARHAPGGLRTFSVTFDTPEHDERVHQAAMVAHLGTRHAAVGCGTGSIAEIFPEVVRHAERPMLRTAPAPLYLLARRVRDSGLKVVLTGEGADEVFAGYDIFKEARLRRFCARQPGSRMRPHLLRRLYPYLPGLQEQTPDALLAFFGAGRDAPDDPLYSHRPRFRGTAATKMFFSGDLRARLAGYDATEELAASLPAEFRRWHPLHQAQYLEFTLLLPGYILSSQGDRMAMAHGIEGRFPFLDHRVIDFAAALPPGAKLKGLTEKHILRQASRDLVPESILARPKQPYRAPDSASFAGPAAPGYLAAALAPEALREAGLFNPAAVGRLAEKCREAGTPGFRDNAAFVGILSTQLWHRTFAAGRPPQAAPLTAAV</sequence>
<dbReference type="Pfam" id="PF00733">
    <property type="entry name" value="Asn_synthase"/>
    <property type="match status" value="1"/>
</dbReference>
<organism evidence="12 13">
    <name type="scientific">Methylobacterium oryzihabitans</name>
    <dbReference type="NCBI Taxonomy" id="2499852"/>
    <lineage>
        <taxon>Bacteria</taxon>
        <taxon>Pseudomonadati</taxon>
        <taxon>Pseudomonadota</taxon>
        <taxon>Alphaproteobacteria</taxon>
        <taxon>Hyphomicrobiales</taxon>
        <taxon>Methylobacteriaceae</taxon>
        <taxon>Methylobacterium</taxon>
    </lineage>
</organism>
<dbReference type="PANTHER" id="PTHR43284">
    <property type="entry name" value="ASPARAGINE SYNTHETASE (GLUTAMINE-HYDROLYZING)"/>
    <property type="match status" value="1"/>
</dbReference>
<dbReference type="InterPro" id="IPR051786">
    <property type="entry name" value="ASN_synthetase/amidase"/>
</dbReference>